<dbReference type="KEGG" id="cvn:111127126"/>
<dbReference type="GO" id="GO:0140662">
    <property type="term" value="F:ATP-dependent protein folding chaperone"/>
    <property type="evidence" value="ECO:0007669"/>
    <property type="project" value="InterPro"/>
</dbReference>
<accession>A0A8B8DIA3</accession>
<dbReference type="Proteomes" id="UP000694844">
    <property type="component" value="Chromosome 3"/>
</dbReference>
<keyword evidence="3" id="KW-0067">ATP-binding</keyword>
<dbReference type="AlphaFoldDB" id="A0A8B8DIA3"/>
<dbReference type="RefSeq" id="XP_022327872.1">
    <property type="nucleotide sequence ID" value="XM_022472164.1"/>
</dbReference>
<organism evidence="4 5">
    <name type="scientific">Crassostrea virginica</name>
    <name type="common">Eastern oyster</name>
    <dbReference type="NCBI Taxonomy" id="6565"/>
    <lineage>
        <taxon>Eukaryota</taxon>
        <taxon>Metazoa</taxon>
        <taxon>Spiralia</taxon>
        <taxon>Lophotrochozoa</taxon>
        <taxon>Mollusca</taxon>
        <taxon>Bivalvia</taxon>
        <taxon>Autobranchia</taxon>
        <taxon>Pteriomorphia</taxon>
        <taxon>Ostreida</taxon>
        <taxon>Ostreoidea</taxon>
        <taxon>Ostreidae</taxon>
        <taxon>Crassostrea</taxon>
    </lineage>
</organism>
<dbReference type="InterPro" id="IPR013126">
    <property type="entry name" value="Hsp_70_fam"/>
</dbReference>
<proteinExistence type="inferred from homology"/>
<dbReference type="InterPro" id="IPR043129">
    <property type="entry name" value="ATPase_NBD"/>
</dbReference>
<evidence type="ECO:0000256" key="3">
    <source>
        <dbReference type="ARBA" id="ARBA00022840"/>
    </source>
</evidence>
<evidence type="ECO:0000313" key="4">
    <source>
        <dbReference type="Proteomes" id="UP000694844"/>
    </source>
</evidence>
<dbReference type="PANTHER" id="PTHR14187">
    <property type="entry name" value="ALPHA KINASE/ELONGATION FACTOR 2 KINASE"/>
    <property type="match status" value="1"/>
</dbReference>
<name>A0A8B8DIA3_CRAVI</name>
<evidence type="ECO:0000256" key="2">
    <source>
        <dbReference type="ARBA" id="ARBA00022741"/>
    </source>
</evidence>
<dbReference type="OrthoDB" id="2963168at2759"/>
<reference evidence="5" key="1">
    <citation type="submission" date="2025-08" db="UniProtKB">
        <authorList>
            <consortium name="RefSeq"/>
        </authorList>
    </citation>
    <scope>IDENTIFICATION</scope>
    <source>
        <tissue evidence="5">Whole sample</tissue>
    </source>
</reference>
<dbReference type="Pfam" id="PF00012">
    <property type="entry name" value="HSP70"/>
    <property type="match status" value="1"/>
</dbReference>
<dbReference type="PANTHER" id="PTHR14187:SF5">
    <property type="entry name" value="HEAT SHOCK 70 KDA PROTEIN 12A"/>
    <property type="match status" value="1"/>
</dbReference>
<keyword evidence="4" id="KW-1185">Reference proteome</keyword>
<comment type="similarity">
    <text evidence="1">Belongs to the heat shock protein 70 family.</text>
</comment>
<sequence length="605" mass="68734">MSDSVASMDIEPSETHLVAAIDFGTTYSGYAYSTKDDYEKDKLKISPMEWKSPIMISLKTPTTVLLGPNKEFVAFGYDAESRYTKLAENDDHKDYFYFRRFKMVLYNEIRKSEKLTLKTTIPDINDKRLPAIDIFSHAIEYLQKHLLNDLNSRGTGITNPEEIYWVLTVPAIWDDAAKQFMREAAKKANIPGENLTIALEPEAASIYCKHLSLEKGEGDEGFKVFQEGSRYLVLDAGGGTVDITLHEIQKDGKIKELEQASGGAWGGTYVDQAFYAILEDLLGKQHFERYQRDHAADLMEIYSEFEHKKRGLESVTDETTCARNISLTIPLSLKHFYKSTFDKDIEHSSGEGFVWCQDKLRISCQRFSDLFDVACTGIVNHIEKLLNMPRAEGTTTILMVGGFSESLYLQNKIKDSFKHIKIVVPIQAGLAVLKGAVLFGHDPSAISVRVARYTYGVNTCVKFDRRCHPQSKQVKIDDSWYCKGVFSKHVQKGDVIEIDKATEDHPYVPIHRDQKSISFKIFTSSEDDPKYTDDKSCKYLGSLEVDISGLQRESEKSVRLKFIFGGTEFKVVGKIEDTDKEVDVKFQFLEDNPRVFDEEGVYLDD</sequence>
<dbReference type="Gene3D" id="3.30.420.40">
    <property type="match status" value="2"/>
</dbReference>
<dbReference type="GeneID" id="111127126"/>
<keyword evidence="2" id="KW-0547">Nucleotide-binding</keyword>
<dbReference type="GO" id="GO:0005524">
    <property type="term" value="F:ATP binding"/>
    <property type="evidence" value="ECO:0007669"/>
    <property type="project" value="UniProtKB-KW"/>
</dbReference>
<dbReference type="SUPFAM" id="SSF53067">
    <property type="entry name" value="Actin-like ATPase domain"/>
    <property type="match status" value="2"/>
</dbReference>
<evidence type="ECO:0000256" key="1">
    <source>
        <dbReference type="ARBA" id="ARBA00007381"/>
    </source>
</evidence>
<dbReference type="CDD" id="cd10229">
    <property type="entry name" value="ASKHA_NBD_HSP70_HSPA12"/>
    <property type="match status" value="1"/>
</dbReference>
<evidence type="ECO:0000313" key="5">
    <source>
        <dbReference type="RefSeq" id="XP_022327872.1"/>
    </source>
</evidence>
<gene>
    <name evidence="5" type="primary">LOC111127126</name>
</gene>
<protein>
    <submittedName>
        <fullName evidence="5">Heat shock 70 kDa protein 12B-like</fullName>
    </submittedName>
</protein>